<evidence type="ECO:0000313" key="2">
    <source>
        <dbReference type="Proteomes" id="UP000782312"/>
    </source>
</evidence>
<protein>
    <submittedName>
        <fullName evidence="1">CoA-transferase</fullName>
    </submittedName>
</protein>
<sequence>MAVFLARQIRDGELVFHGVASALPMTAVGIARRLHAPNLIYLNIPGGVDARPARLPGSTVGVQLLEGARAHFNLTEIFDLSARGALDLAFLGGAQIDGRGDINLSYIGDPKRPKVRLPGGAGSACILPTAKRTVLWRTAHDPRSFPERCAWVTASGKVDRVITPLCIFRKEEGRLRIESRHAGVAPETVREATGFDPGPCEEVFETPEPTPEEAAALQAADPEGVRFLEFA</sequence>
<gene>
    <name evidence="1" type="ORF">HYZ11_16995</name>
</gene>
<accession>A0A932I250</accession>
<dbReference type="PANTHER" id="PTHR43293:SF3">
    <property type="entry name" value="CHOLESTEROL RING-CLEAVING HYDROLASE IPDB SUBUNIT"/>
    <property type="match status" value="1"/>
</dbReference>
<dbReference type="InterPro" id="IPR004165">
    <property type="entry name" value="CoA_trans_fam_I"/>
</dbReference>
<organism evidence="1 2">
    <name type="scientific">Tectimicrobiota bacterium</name>
    <dbReference type="NCBI Taxonomy" id="2528274"/>
    <lineage>
        <taxon>Bacteria</taxon>
        <taxon>Pseudomonadati</taxon>
        <taxon>Nitrospinota/Tectimicrobiota group</taxon>
        <taxon>Candidatus Tectimicrobiota</taxon>
    </lineage>
</organism>
<dbReference type="Proteomes" id="UP000782312">
    <property type="component" value="Unassembled WGS sequence"/>
</dbReference>
<evidence type="ECO:0000313" key="1">
    <source>
        <dbReference type="EMBL" id="MBI3129308.1"/>
    </source>
</evidence>
<reference evidence="1" key="1">
    <citation type="submission" date="2020-07" db="EMBL/GenBank/DDBJ databases">
        <title>Huge and variable diversity of episymbiotic CPR bacteria and DPANN archaea in groundwater ecosystems.</title>
        <authorList>
            <person name="He C.Y."/>
            <person name="Keren R."/>
            <person name="Whittaker M."/>
            <person name="Farag I.F."/>
            <person name="Doudna J."/>
            <person name="Cate J.H.D."/>
            <person name="Banfield J.F."/>
        </authorList>
    </citation>
    <scope>NUCLEOTIDE SEQUENCE</scope>
    <source>
        <strain evidence="1">NC_groundwater_763_Ag_S-0.2um_68_21</strain>
    </source>
</reference>
<dbReference type="InterPro" id="IPR037171">
    <property type="entry name" value="NagB/RpiA_transferase-like"/>
</dbReference>
<dbReference type="Pfam" id="PF01144">
    <property type="entry name" value="CoA_trans"/>
    <property type="match status" value="1"/>
</dbReference>
<dbReference type="Gene3D" id="3.40.1080.10">
    <property type="entry name" value="Glutaconate Coenzyme A-transferase"/>
    <property type="match status" value="1"/>
</dbReference>
<comment type="caution">
    <text evidence="1">The sequence shown here is derived from an EMBL/GenBank/DDBJ whole genome shotgun (WGS) entry which is preliminary data.</text>
</comment>
<dbReference type="SMART" id="SM00882">
    <property type="entry name" value="CoA_trans"/>
    <property type="match status" value="1"/>
</dbReference>
<proteinExistence type="predicted"/>
<dbReference type="SUPFAM" id="SSF100950">
    <property type="entry name" value="NagB/RpiA/CoA transferase-like"/>
    <property type="match status" value="1"/>
</dbReference>
<dbReference type="PANTHER" id="PTHR43293">
    <property type="entry name" value="ACETATE COA-TRANSFERASE YDIF"/>
    <property type="match status" value="1"/>
</dbReference>
<dbReference type="EMBL" id="JACPUR010000040">
    <property type="protein sequence ID" value="MBI3129308.1"/>
    <property type="molecule type" value="Genomic_DNA"/>
</dbReference>
<name>A0A932I250_UNCTE</name>
<dbReference type="GO" id="GO:0008410">
    <property type="term" value="F:CoA-transferase activity"/>
    <property type="evidence" value="ECO:0007669"/>
    <property type="project" value="InterPro"/>
</dbReference>
<dbReference type="AlphaFoldDB" id="A0A932I250"/>